<reference evidence="3" key="1">
    <citation type="journal article" date="2017" name="Curr. Microbiol.">
        <title>Genomic Diversity of Type B3 Bacteriophages of Caulobacter crescentus.</title>
        <authorList>
            <person name="Ash K.T."/>
            <person name="Drake K.M."/>
            <person name="Gibbs W.S."/>
            <person name="Ely B."/>
        </authorList>
    </citation>
    <scope>NUCLEOTIDE SEQUENCE [LARGE SCALE GENOMIC DNA]</scope>
</reference>
<name>A0A1V0EE61_9CAUD</name>
<feature type="coiled-coil region" evidence="1">
    <location>
        <begin position="41"/>
        <end position="68"/>
    </location>
</feature>
<evidence type="ECO:0000313" key="3">
    <source>
        <dbReference type="Proteomes" id="UP000222485"/>
    </source>
</evidence>
<dbReference type="Proteomes" id="UP000222485">
    <property type="component" value="Genome"/>
</dbReference>
<keyword evidence="1" id="KW-0175">Coiled coil</keyword>
<dbReference type="EMBL" id="KY555146">
    <property type="protein sequence ID" value="ARB15166.1"/>
    <property type="molecule type" value="Genomic_DNA"/>
</dbReference>
<proteinExistence type="predicted"/>
<evidence type="ECO:0000313" key="2">
    <source>
        <dbReference type="EMBL" id="ARB15166.1"/>
    </source>
</evidence>
<protein>
    <submittedName>
        <fullName evidence="2">Uncharacterized protein</fullName>
    </submittedName>
</protein>
<evidence type="ECO:0000256" key="1">
    <source>
        <dbReference type="SAM" id="Coils"/>
    </source>
</evidence>
<gene>
    <name evidence="2" type="ORF">Ccr32_gp248</name>
</gene>
<sequence length="71" mass="7983">MGAYAYCQNPDCDAPQDRPTAREVVERERRCYACGKAVPVYDDLADVLERMESRIDDLEAEVKALKEGGTE</sequence>
<accession>A0A1V0EE61</accession>
<organism evidence="2 3">
    <name type="scientific">Caulobacter phage Ccr32</name>
    <dbReference type="NCBI Taxonomy" id="1959738"/>
    <lineage>
        <taxon>Viruses</taxon>
        <taxon>Duplodnaviria</taxon>
        <taxon>Heunggongvirae</taxon>
        <taxon>Uroviricota</taxon>
        <taxon>Caudoviricetes</taxon>
        <taxon>Jeanschmidtviridae</taxon>
        <taxon>Shapirovirus</taxon>
        <taxon>Shapirovirus cbk</taxon>
    </lineage>
</organism>